<evidence type="ECO:0000256" key="1">
    <source>
        <dbReference type="SAM" id="Phobius"/>
    </source>
</evidence>
<keyword evidence="1" id="KW-0812">Transmembrane</keyword>
<keyword evidence="5" id="KW-1185">Reference proteome</keyword>
<keyword evidence="1" id="KW-0472">Membrane</keyword>
<accession>A0A2G8KX30</accession>
<dbReference type="AlphaFoldDB" id="A0A2G8KX30"/>
<keyword evidence="2" id="KW-0732">Signal</keyword>
<feature type="domain" description="YHYH" evidence="3">
    <location>
        <begin position="81"/>
        <end position="178"/>
    </location>
</feature>
<name>A0A2G8KX30_STIJA</name>
<dbReference type="Pfam" id="PF14240">
    <property type="entry name" value="YHYH"/>
    <property type="match status" value="2"/>
</dbReference>
<reference evidence="4 5" key="1">
    <citation type="journal article" date="2017" name="PLoS Biol.">
        <title>The sea cucumber genome provides insights into morphological evolution and visceral regeneration.</title>
        <authorList>
            <person name="Zhang X."/>
            <person name="Sun L."/>
            <person name="Yuan J."/>
            <person name="Sun Y."/>
            <person name="Gao Y."/>
            <person name="Zhang L."/>
            <person name="Li S."/>
            <person name="Dai H."/>
            <person name="Hamel J.F."/>
            <person name="Liu C."/>
            <person name="Yu Y."/>
            <person name="Liu S."/>
            <person name="Lin W."/>
            <person name="Guo K."/>
            <person name="Jin S."/>
            <person name="Xu P."/>
            <person name="Storey K.B."/>
            <person name="Huan P."/>
            <person name="Zhang T."/>
            <person name="Zhou Y."/>
            <person name="Zhang J."/>
            <person name="Lin C."/>
            <person name="Li X."/>
            <person name="Xing L."/>
            <person name="Huo D."/>
            <person name="Sun M."/>
            <person name="Wang L."/>
            <person name="Mercier A."/>
            <person name="Li F."/>
            <person name="Yang H."/>
            <person name="Xiang J."/>
        </authorList>
    </citation>
    <scope>NUCLEOTIDE SEQUENCE [LARGE SCALE GENOMIC DNA]</scope>
    <source>
        <strain evidence="4">Shaxun</strain>
        <tissue evidence="4">Muscle</tissue>
    </source>
</reference>
<comment type="caution">
    <text evidence="4">The sequence shown here is derived from an EMBL/GenBank/DDBJ whole genome shotgun (WGS) entry which is preliminary data.</text>
</comment>
<evidence type="ECO:0000256" key="2">
    <source>
        <dbReference type="SAM" id="SignalP"/>
    </source>
</evidence>
<evidence type="ECO:0000313" key="4">
    <source>
        <dbReference type="EMBL" id="PIK52564.1"/>
    </source>
</evidence>
<evidence type="ECO:0000259" key="3">
    <source>
        <dbReference type="Pfam" id="PF14240"/>
    </source>
</evidence>
<protein>
    <recommendedName>
        <fullName evidence="3">YHYH domain-containing protein</fullName>
    </recommendedName>
</protein>
<feature type="chain" id="PRO_5013856324" description="YHYH domain-containing protein" evidence="2">
    <location>
        <begin position="18"/>
        <end position="289"/>
    </location>
</feature>
<dbReference type="PANTHER" id="PTHR30289">
    <property type="entry name" value="UNCHARACTERIZED PROTEIN YBCL-RELATED"/>
    <property type="match status" value="1"/>
</dbReference>
<proteinExistence type="predicted"/>
<dbReference type="PANTHER" id="PTHR30289:SF8">
    <property type="entry name" value="YHYH DOMAIN-CONTAINING PROTEIN"/>
    <property type="match status" value="1"/>
</dbReference>
<keyword evidence="1" id="KW-1133">Transmembrane helix</keyword>
<feature type="transmembrane region" description="Helical" evidence="1">
    <location>
        <begin position="265"/>
        <end position="286"/>
    </location>
</feature>
<gene>
    <name evidence="4" type="ORF">BSL78_10554</name>
</gene>
<feature type="domain" description="YHYH" evidence="3">
    <location>
        <begin position="186"/>
        <end position="220"/>
    </location>
</feature>
<evidence type="ECO:0000313" key="5">
    <source>
        <dbReference type="Proteomes" id="UP000230750"/>
    </source>
</evidence>
<organism evidence="4 5">
    <name type="scientific">Stichopus japonicus</name>
    <name type="common">Sea cucumber</name>
    <dbReference type="NCBI Taxonomy" id="307972"/>
    <lineage>
        <taxon>Eukaryota</taxon>
        <taxon>Metazoa</taxon>
        <taxon>Echinodermata</taxon>
        <taxon>Eleutherozoa</taxon>
        <taxon>Echinozoa</taxon>
        <taxon>Holothuroidea</taxon>
        <taxon>Aspidochirotacea</taxon>
        <taxon>Aspidochirotida</taxon>
        <taxon>Stichopodidae</taxon>
        <taxon>Apostichopus</taxon>
    </lineage>
</organism>
<dbReference type="EMBL" id="MRZV01000324">
    <property type="protein sequence ID" value="PIK52564.1"/>
    <property type="molecule type" value="Genomic_DNA"/>
</dbReference>
<sequence length="289" mass="30848">MDARFAIFVICFTLSSALTDDEIADFGTTGMPESNTGIVGYVTVTDNGDSWTFESNGVPDHDTGLWPGINPNSIQAQNNVYTVPKNPVFADSPSCLPGGPIAMAVNGVMLFNPWNAFDENAVEGDTAEVFDECDGHPDQRGTYHYHKMPASCLFEDVGGEPSPLIGVAFDGFAIYGPNDENGNRLTSADLDECHGRTNSDGVYQYHTTTDFPYILGCYKGTSTRMTPPGGNCYFASDANSLGNIQTGGDEPEENTVPAPTTASNWAVLILPSSLVILVSSVLAIMISRS</sequence>
<feature type="signal peptide" evidence="2">
    <location>
        <begin position="1"/>
        <end position="17"/>
    </location>
</feature>
<dbReference type="InterPro" id="IPR025924">
    <property type="entry name" value="YHYH_dom"/>
</dbReference>
<dbReference type="OrthoDB" id="197925at2759"/>
<dbReference type="Proteomes" id="UP000230750">
    <property type="component" value="Unassembled WGS sequence"/>
</dbReference>
<dbReference type="STRING" id="307972.A0A2G8KX30"/>